<sequence length="213" mass="24485">MSHLTFFKNQATSGNSPRRKQQQSRNMAGRIVLALLASVLAAASASPSYCTPKIEFYTETETQIQQVPVYSTVYETRNVPSTSYRIQYETKYETSYVPQVQTTYVTMTVTKKVPDFKTTIDTQLQTRLKTVFYTETKRVPTYVTETQYQTSYMTTTKYQTVYQTKNVPQQVTNTQVQVVSTYVTQTVPEYHTTYVTQRSYQTVCHEGGQSYGK</sequence>
<keyword evidence="3" id="KW-1185">Reference proteome</keyword>
<reference evidence="2 3" key="1">
    <citation type="submission" date="2018-04" db="EMBL/GenBank/DDBJ databases">
        <authorList>
            <person name="Zhang X."/>
            <person name="Yuan J."/>
            <person name="Li F."/>
            <person name="Xiang J."/>
        </authorList>
    </citation>
    <scope>NUCLEOTIDE SEQUENCE [LARGE SCALE GENOMIC DNA]</scope>
    <source>
        <tissue evidence="2">Muscle</tissue>
    </source>
</reference>
<accession>A0A3R7MI77</accession>
<evidence type="ECO:0000313" key="3">
    <source>
        <dbReference type="Proteomes" id="UP000283509"/>
    </source>
</evidence>
<dbReference type="OrthoDB" id="10436852at2759"/>
<evidence type="ECO:0000313" key="2">
    <source>
        <dbReference type="EMBL" id="ROT82388.1"/>
    </source>
</evidence>
<reference evidence="2 3" key="2">
    <citation type="submission" date="2019-01" db="EMBL/GenBank/DDBJ databases">
        <title>The decoding of complex shrimp genome reveals the adaptation for benthos swimmer, frequently molting mechanism and breeding impact on genome.</title>
        <authorList>
            <person name="Sun Y."/>
            <person name="Gao Y."/>
            <person name="Yu Y."/>
        </authorList>
    </citation>
    <scope>NUCLEOTIDE SEQUENCE [LARGE SCALE GENOMIC DNA]</scope>
    <source>
        <tissue evidence="2">Muscle</tissue>
    </source>
</reference>
<dbReference type="AlphaFoldDB" id="A0A3R7MI77"/>
<proteinExistence type="predicted"/>
<dbReference type="Proteomes" id="UP000283509">
    <property type="component" value="Unassembled WGS sequence"/>
</dbReference>
<comment type="caution">
    <text evidence="2">The sequence shown here is derived from an EMBL/GenBank/DDBJ whole genome shotgun (WGS) entry which is preliminary data.</text>
</comment>
<feature type="compositionally biased region" description="Polar residues" evidence="1">
    <location>
        <begin position="7"/>
        <end position="16"/>
    </location>
</feature>
<gene>
    <name evidence="2" type="ORF">C7M84_024448</name>
</gene>
<name>A0A3R7MI77_PENVA</name>
<evidence type="ECO:0000256" key="1">
    <source>
        <dbReference type="SAM" id="MobiDB-lite"/>
    </source>
</evidence>
<protein>
    <submittedName>
        <fullName evidence="2">Uncharacterized protein</fullName>
    </submittedName>
</protein>
<feature type="region of interest" description="Disordered" evidence="1">
    <location>
        <begin position="1"/>
        <end position="24"/>
    </location>
</feature>
<dbReference type="EMBL" id="QCYY01000834">
    <property type="protein sequence ID" value="ROT82388.1"/>
    <property type="molecule type" value="Genomic_DNA"/>
</dbReference>
<organism evidence="2 3">
    <name type="scientific">Penaeus vannamei</name>
    <name type="common">Whiteleg shrimp</name>
    <name type="synonym">Litopenaeus vannamei</name>
    <dbReference type="NCBI Taxonomy" id="6689"/>
    <lineage>
        <taxon>Eukaryota</taxon>
        <taxon>Metazoa</taxon>
        <taxon>Ecdysozoa</taxon>
        <taxon>Arthropoda</taxon>
        <taxon>Crustacea</taxon>
        <taxon>Multicrustacea</taxon>
        <taxon>Malacostraca</taxon>
        <taxon>Eumalacostraca</taxon>
        <taxon>Eucarida</taxon>
        <taxon>Decapoda</taxon>
        <taxon>Dendrobranchiata</taxon>
        <taxon>Penaeoidea</taxon>
        <taxon>Penaeidae</taxon>
        <taxon>Penaeus</taxon>
    </lineage>
</organism>